<keyword evidence="2" id="KW-0472">Membrane</keyword>
<evidence type="ECO:0000256" key="2">
    <source>
        <dbReference type="SAM" id="Phobius"/>
    </source>
</evidence>
<evidence type="ECO:0000256" key="1">
    <source>
        <dbReference type="SAM" id="Coils"/>
    </source>
</evidence>
<keyword evidence="1" id="KW-0175">Coiled coil</keyword>
<accession>A0A0A1IX19</accession>
<organism evidence="3 4">
    <name type="scientific">Pseudomonas phage vB_PaeS_PAO1_Ab18</name>
    <dbReference type="NCBI Taxonomy" id="1548905"/>
    <lineage>
        <taxon>Viruses</taxon>
        <taxon>Duplodnaviria</taxon>
        <taxon>Heunggongvirae</taxon>
        <taxon>Uroviricota</taxon>
        <taxon>Caudoviricetes</taxon>
        <taxon>Mesyanzhinovviridae</taxon>
        <taxon>Bradleyvirinae</taxon>
        <taxon>Abidjanvirus</taxon>
        <taxon>Abidjanvirus Ab18</taxon>
        <taxon>Pseudomonas virus Ab18</taxon>
    </lineage>
</organism>
<keyword evidence="2" id="KW-0812">Transmembrane</keyword>
<keyword evidence="2" id="KW-1133">Transmembrane helix</keyword>
<proteinExistence type="predicted"/>
<protein>
    <submittedName>
        <fullName evidence="3">Uncharacterized protein</fullName>
    </submittedName>
</protein>
<feature type="coiled-coil region" evidence="1">
    <location>
        <begin position="74"/>
        <end position="101"/>
    </location>
</feature>
<reference evidence="3 4" key="1">
    <citation type="journal article" date="2015" name="PLoS ONE">
        <title>Investigation of a Large Collection of Pseudomonas aeruginosa Bacteriophages Collected from a Single Environmental Source in Abidjan, Cote d'Ivoire.</title>
        <authorList>
            <person name="Essoh C."/>
            <person name="Latino L."/>
            <person name="Midoux C."/>
            <person name="Blouin Y."/>
            <person name="Loukou G."/>
            <person name="Nguetta S.P."/>
            <person name="Lathro S."/>
            <person name="Cablanmian A."/>
            <person name="Kouassi A.K."/>
            <person name="Vergnaud G."/>
            <person name="Pourcel C."/>
        </authorList>
    </citation>
    <scope>NUCLEOTIDE SEQUENCE [LARGE SCALE GENOMIC DNA]</scope>
    <source>
        <strain evidence="3">Ab18</strain>
    </source>
</reference>
<name>A0A0A1IX19_9CAUD</name>
<dbReference type="KEGG" id="vg:23680058"/>
<dbReference type="OrthoDB" id="32177at10239"/>
<sequence>MADEQNVAVELAQLREQVKAIGENVSSIKATMSTIVTLEKTLAELAIYSRQTQNDVRLLWERAEESSARHTALSRELSSVREEVRAEIEETDRKVEAWINQAKGAAWSSGLILGVVQVIVLSAVAWVFTNVTALREQDTVQKIQIQRLEEVRAKETSR</sequence>
<dbReference type="EMBL" id="LN610577">
    <property type="protein sequence ID" value="CEF89712.1"/>
    <property type="molecule type" value="Genomic_DNA"/>
</dbReference>
<evidence type="ECO:0000313" key="3">
    <source>
        <dbReference type="EMBL" id="CEF89712.1"/>
    </source>
</evidence>
<dbReference type="GeneID" id="23680058"/>
<dbReference type="RefSeq" id="YP_009125176.1">
    <property type="nucleotide sequence ID" value="NC_026594.1"/>
</dbReference>
<feature type="transmembrane region" description="Helical" evidence="2">
    <location>
        <begin position="104"/>
        <end position="128"/>
    </location>
</feature>
<keyword evidence="4" id="KW-1185">Reference proteome</keyword>
<gene>
    <name evidence="3" type="primary">ORF73</name>
</gene>
<evidence type="ECO:0000313" key="4">
    <source>
        <dbReference type="Proteomes" id="UP000030226"/>
    </source>
</evidence>
<dbReference type="Proteomes" id="UP000030226">
    <property type="component" value="Segment"/>
</dbReference>